<keyword evidence="3" id="KW-1185">Reference proteome</keyword>
<dbReference type="Gene3D" id="3.60.10.10">
    <property type="entry name" value="Endonuclease/exonuclease/phosphatase"/>
    <property type="match status" value="1"/>
</dbReference>
<dbReference type="AlphaFoldDB" id="A0A8X6T4Q8"/>
<dbReference type="SUPFAM" id="SSF56219">
    <property type="entry name" value="DNase I-like"/>
    <property type="match status" value="1"/>
</dbReference>
<dbReference type="EMBL" id="BMAU01021358">
    <property type="protein sequence ID" value="GFY21417.1"/>
    <property type="molecule type" value="Genomic_DNA"/>
</dbReference>
<dbReference type="Pfam" id="PF14529">
    <property type="entry name" value="Exo_endo_phos_2"/>
    <property type="match status" value="1"/>
</dbReference>
<evidence type="ECO:0000259" key="1">
    <source>
        <dbReference type="Pfam" id="PF14529"/>
    </source>
</evidence>
<dbReference type="InterPro" id="IPR036691">
    <property type="entry name" value="Endo/exonu/phosph_ase_sf"/>
</dbReference>
<gene>
    <name evidence="2" type="ORF">TNCV_1165651</name>
</gene>
<dbReference type="Proteomes" id="UP000887159">
    <property type="component" value="Unassembled WGS sequence"/>
</dbReference>
<dbReference type="GO" id="GO:0003824">
    <property type="term" value="F:catalytic activity"/>
    <property type="evidence" value="ECO:0007669"/>
    <property type="project" value="InterPro"/>
</dbReference>
<evidence type="ECO:0000313" key="2">
    <source>
        <dbReference type="EMBL" id="GFY21417.1"/>
    </source>
</evidence>
<comment type="caution">
    <text evidence="2">The sequence shown here is derived from an EMBL/GenBank/DDBJ whole genome shotgun (WGS) entry which is preliminary data.</text>
</comment>
<evidence type="ECO:0000313" key="3">
    <source>
        <dbReference type="Proteomes" id="UP000887159"/>
    </source>
</evidence>
<name>A0A8X6T4Q8_TRICX</name>
<accession>A0A8X6T4Q8</accession>
<reference evidence="2" key="1">
    <citation type="submission" date="2020-08" db="EMBL/GenBank/DDBJ databases">
        <title>Multicomponent nature underlies the extraordinary mechanical properties of spider dragline silk.</title>
        <authorList>
            <person name="Kono N."/>
            <person name="Nakamura H."/>
            <person name="Mori M."/>
            <person name="Yoshida Y."/>
            <person name="Ohtoshi R."/>
            <person name="Malay A.D."/>
            <person name="Moran D.A.P."/>
            <person name="Tomita M."/>
            <person name="Numata K."/>
            <person name="Arakawa K."/>
        </authorList>
    </citation>
    <scope>NUCLEOTIDE SEQUENCE</scope>
</reference>
<feature type="domain" description="Endonuclease/exonuclease/phosphatase" evidence="1">
    <location>
        <begin position="1"/>
        <end position="80"/>
    </location>
</feature>
<dbReference type="PANTHER" id="PTHR33273:SF2">
    <property type="entry name" value="ENDONUCLEASE_EXONUCLEASE_PHOSPHATASE DOMAIN-CONTAINING PROTEIN"/>
    <property type="match status" value="1"/>
</dbReference>
<sequence length="100" mass="11155">MGDFNAKHKSWNPHSRSNSCGTQLYNFTKNCGYLISAPTEPTTVPRNARRPAILDFAVSCGINKILVETHADLSSDHNPVQFITETNTKPYTHNCTVFTN</sequence>
<dbReference type="InterPro" id="IPR005135">
    <property type="entry name" value="Endo/exonuclease/phosphatase"/>
</dbReference>
<proteinExistence type="predicted"/>
<protein>
    <recommendedName>
        <fullName evidence="1">Endonuclease/exonuclease/phosphatase domain-containing protein</fullName>
    </recommendedName>
</protein>
<organism evidence="2 3">
    <name type="scientific">Trichonephila clavipes</name>
    <name type="common">Golden silk orbweaver</name>
    <name type="synonym">Nephila clavipes</name>
    <dbReference type="NCBI Taxonomy" id="2585209"/>
    <lineage>
        <taxon>Eukaryota</taxon>
        <taxon>Metazoa</taxon>
        <taxon>Ecdysozoa</taxon>
        <taxon>Arthropoda</taxon>
        <taxon>Chelicerata</taxon>
        <taxon>Arachnida</taxon>
        <taxon>Araneae</taxon>
        <taxon>Araneomorphae</taxon>
        <taxon>Entelegynae</taxon>
        <taxon>Araneoidea</taxon>
        <taxon>Nephilidae</taxon>
        <taxon>Trichonephila</taxon>
    </lineage>
</organism>
<dbReference type="PANTHER" id="PTHR33273">
    <property type="entry name" value="DOMAIN-CONTAINING PROTEIN, PUTATIVE-RELATED"/>
    <property type="match status" value="1"/>
</dbReference>